<feature type="binding site" evidence="6">
    <location>
        <position position="207"/>
    </location>
    <ligand>
        <name>a divalent metal cation</name>
        <dbReference type="ChEBI" id="CHEBI:60240"/>
        <label>2</label>
        <note>catalytic</note>
    </ligand>
</feature>
<dbReference type="RefSeq" id="WP_093263367.1">
    <property type="nucleotide sequence ID" value="NZ_FNOK01000006.1"/>
</dbReference>
<comment type="function">
    <text evidence="1 6">Removes the N-terminal methionine from nascent proteins. The N-terminal methionine is often cleaved when the second residue in the primary sequence is small and uncharged (Met-Ala-, Cys, Gly, Pro, Ser, Thr, or Val). Requires deformylation of the N(alpha)-formylated initiator methionine before it can be hydrolyzed.</text>
</comment>
<evidence type="ECO:0000256" key="6">
    <source>
        <dbReference type="HAMAP-Rule" id="MF_01974"/>
    </source>
</evidence>
<keyword evidence="4 6" id="KW-0479">Metal-binding</keyword>
<evidence type="ECO:0000259" key="8">
    <source>
        <dbReference type="Pfam" id="PF00557"/>
    </source>
</evidence>
<dbReference type="EC" id="3.4.11.18" evidence="6 7"/>
<dbReference type="GO" id="GO:0006508">
    <property type="term" value="P:proteolysis"/>
    <property type="evidence" value="ECO:0007669"/>
    <property type="project" value="UniProtKB-KW"/>
</dbReference>
<comment type="cofactor">
    <cofactor evidence="6">
        <name>Co(2+)</name>
        <dbReference type="ChEBI" id="CHEBI:48828"/>
    </cofactor>
    <cofactor evidence="6">
        <name>Zn(2+)</name>
        <dbReference type="ChEBI" id="CHEBI:29105"/>
    </cofactor>
    <cofactor evidence="6">
        <name>Mn(2+)</name>
        <dbReference type="ChEBI" id="CHEBI:29035"/>
    </cofactor>
    <cofactor evidence="6">
        <name>Fe(2+)</name>
        <dbReference type="ChEBI" id="CHEBI:29033"/>
    </cofactor>
    <text evidence="6">Binds 2 divalent metal cations per subunit. Has a high-affinity and a low affinity metal-binding site. The true nature of the physiological cofactor is under debate. The enzyme is active with cobalt, zinc, manganese or divalent iron ions. Most likely, methionine aminopeptidases function as mononuclear Fe(2+)-metalloproteases under physiological conditions, and the catalytically relevant metal-binding site has been assigned to the histidine-containing high-affinity site.</text>
</comment>
<dbReference type="Proteomes" id="UP000199529">
    <property type="component" value="Unassembled WGS sequence"/>
</dbReference>
<dbReference type="GO" id="GO:0005829">
    <property type="term" value="C:cytosol"/>
    <property type="evidence" value="ECO:0007669"/>
    <property type="project" value="TreeGrafter"/>
</dbReference>
<comment type="catalytic activity">
    <reaction evidence="6 7">
        <text>Release of N-terminal amino acids, preferentially methionine, from peptides and arylamides.</text>
        <dbReference type="EC" id="3.4.11.18"/>
    </reaction>
</comment>
<dbReference type="PRINTS" id="PR00599">
    <property type="entry name" value="MAPEPTIDASE"/>
</dbReference>
<dbReference type="GO" id="GO:0004239">
    <property type="term" value="F:initiator methionyl aminopeptidase activity"/>
    <property type="evidence" value="ECO:0007669"/>
    <property type="project" value="UniProtKB-UniRule"/>
</dbReference>
<feature type="binding site" evidence="6">
    <location>
        <position position="239"/>
    </location>
    <ligand>
        <name>a divalent metal cation</name>
        <dbReference type="ChEBI" id="CHEBI:60240"/>
        <label>2</label>
        <note>catalytic</note>
    </ligand>
</feature>
<feature type="binding site" evidence="6">
    <location>
        <position position="181"/>
    </location>
    <ligand>
        <name>substrate</name>
    </ligand>
</feature>
<dbReference type="InterPro" id="IPR002467">
    <property type="entry name" value="Pept_M24A_MAP1"/>
</dbReference>
<dbReference type="InterPro" id="IPR036005">
    <property type="entry name" value="Creatinase/aminopeptidase-like"/>
</dbReference>
<name>A0A1H2XM34_9PSEU</name>
<dbReference type="PANTHER" id="PTHR43330:SF27">
    <property type="entry name" value="METHIONINE AMINOPEPTIDASE"/>
    <property type="match status" value="1"/>
</dbReference>
<dbReference type="EMBL" id="FNOK01000006">
    <property type="protein sequence ID" value="SDW93349.1"/>
    <property type="molecule type" value="Genomic_DNA"/>
</dbReference>
<evidence type="ECO:0000256" key="7">
    <source>
        <dbReference type="RuleBase" id="RU003653"/>
    </source>
</evidence>
<keyword evidence="3 6" id="KW-0645">Protease</keyword>
<feature type="domain" description="Peptidase M24" evidence="8">
    <location>
        <begin position="12"/>
        <end position="246"/>
    </location>
</feature>
<sequence length="255" mass="26459">MIELKTTAEIDALREAGRIVARALHAVRKHATIGTTLRELDELAHTTITDAGAQPVFLGYRPTWAPTPFPGTICASVNDAIVHGIPNGQRLADGDLVSIDCGARLQGWVGDAAITFSVGTARPEDTLLAETTAQALADGIAAAQPGARIGDISRAIGVVGRSAGYGIPDPLGGHGVGRDMHEAPFVPNDGPAGRGTPLRPGLVLAIEPMFLAGGRDDIRTADDGWTVLTDDGSRAAHVEHTIAITDDGPRVLTLP</sequence>
<dbReference type="STRING" id="418495.SAMN05216215_1006120"/>
<comment type="similarity">
    <text evidence="6">Belongs to the peptidase M24A family. Methionine aminopeptidase type 1 subfamily.</text>
</comment>
<feature type="binding site" evidence="6">
    <location>
        <position position="111"/>
    </location>
    <ligand>
        <name>a divalent metal cation</name>
        <dbReference type="ChEBI" id="CHEBI:60240"/>
        <label>2</label>
        <note>catalytic</note>
    </ligand>
</feature>
<dbReference type="GO" id="GO:0046872">
    <property type="term" value="F:metal ion binding"/>
    <property type="evidence" value="ECO:0007669"/>
    <property type="project" value="UniProtKB-UniRule"/>
</dbReference>
<dbReference type="InterPro" id="IPR000994">
    <property type="entry name" value="Pept_M24"/>
</dbReference>
<dbReference type="CDD" id="cd01086">
    <property type="entry name" value="MetAP1"/>
    <property type="match status" value="1"/>
</dbReference>
<dbReference type="Pfam" id="PF00557">
    <property type="entry name" value="Peptidase_M24"/>
    <property type="match status" value="1"/>
</dbReference>
<keyword evidence="10" id="KW-1185">Reference proteome</keyword>
<feature type="binding site" evidence="6">
    <location>
        <position position="239"/>
    </location>
    <ligand>
        <name>a divalent metal cation</name>
        <dbReference type="ChEBI" id="CHEBI:60240"/>
        <label>1</label>
    </ligand>
</feature>
<evidence type="ECO:0000256" key="5">
    <source>
        <dbReference type="ARBA" id="ARBA00022801"/>
    </source>
</evidence>
<dbReference type="NCBIfam" id="TIGR00500">
    <property type="entry name" value="met_pdase_I"/>
    <property type="match status" value="1"/>
</dbReference>
<dbReference type="SUPFAM" id="SSF55920">
    <property type="entry name" value="Creatinase/aminopeptidase"/>
    <property type="match status" value="1"/>
</dbReference>
<comment type="subunit">
    <text evidence="6">Monomer.</text>
</comment>
<evidence type="ECO:0000256" key="4">
    <source>
        <dbReference type="ARBA" id="ARBA00022723"/>
    </source>
</evidence>
<dbReference type="OrthoDB" id="9802055at2"/>
<evidence type="ECO:0000256" key="2">
    <source>
        <dbReference type="ARBA" id="ARBA00022438"/>
    </source>
</evidence>
<dbReference type="InterPro" id="IPR001714">
    <property type="entry name" value="Pept_M24_MAP"/>
</dbReference>
<proteinExistence type="inferred from homology"/>
<feature type="binding site" evidence="6">
    <location>
        <position position="83"/>
    </location>
    <ligand>
        <name>substrate</name>
    </ligand>
</feature>
<dbReference type="PANTHER" id="PTHR43330">
    <property type="entry name" value="METHIONINE AMINOPEPTIDASE"/>
    <property type="match status" value="1"/>
</dbReference>
<accession>A0A1H2XM34</accession>
<dbReference type="GO" id="GO:0070006">
    <property type="term" value="F:metalloaminopeptidase activity"/>
    <property type="evidence" value="ECO:0007669"/>
    <property type="project" value="UniProtKB-UniRule"/>
</dbReference>
<feature type="binding site" evidence="6">
    <location>
        <position position="174"/>
    </location>
    <ligand>
        <name>a divalent metal cation</name>
        <dbReference type="ChEBI" id="CHEBI:60240"/>
        <label>2</label>
        <note>catalytic</note>
    </ligand>
</feature>
<dbReference type="Gene3D" id="3.90.230.10">
    <property type="entry name" value="Creatinase/methionine aminopeptidase superfamily"/>
    <property type="match status" value="1"/>
</dbReference>
<keyword evidence="5 6" id="KW-0378">Hydrolase</keyword>
<dbReference type="AlphaFoldDB" id="A0A1H2XM34"/>
<reference evidence="10" key="1">
    <citation type="submission" date="2016-10" db="EMBL/GenBank/DDBJ databases">
        <authorList>
            <person name="Varghese N."/>
            <person name="Submissions S."/>
        </authorList>
    </citation>
    <scope>NUCLEOTIDE SEQUENCE [LARGE SCALE GENOMIC DNA]</scope>
    <source>
        <strain evidence="10">CGMCC 4.3530</strain>
    </source>
</reference>
<evidence type="ECO:0000256" key="1">
    <source>
        <dbReference type="ARBA" id="ARBA00002521"/>
    </source>
</evidence>
<gene>
    <name evidence="6" type="primary">map</name>
    <name evidence="9" type="ORF">SAMN05216215_1006120</name>
</gene>
<organism evidence="9 10">
    <name type="scientific">Saccharopolyspora shandongensis</name>
    <dbReference type="NCBI Taxonomy" id="418495"/>
    <lineage>
        <taxon>Bacteria</taxon>
        <taxon>Bacillati</taxon>
        <taxon>Actinomycetota</taxon>
        <taxon>Actinomycetes</taxon>
        <taxon>Pseudonocardiales</taxon>
        <taxon>Pseudonocardiaceae</taxon>
        <taxon>Saccharopolyspora</taxon>
    </lineage>
</organism>
<evidence type="ECO:0000256" key="3">
    <source>
        <dbReference type="ARBA" id="ARBA00022670"/>
    </source>
</evidence>
<feature type="binding site" evidence="6">
    <location>
        <position position="111"/>
    </location>
    <ligand>
        <name>a divalent metal cation</name>
        <dbReference type="ChEBI" id="CHEBI:60240"/>
        <label>1</label>
    </ligand>
</feature>
<dbReference type="HAMAP" id="MF_01974">
    <property type="entry name" value="MetAP_1"/>
    <property type="match status" value="1"/>
</dbReference>
<keyword evidence="2 6" id="KW-0031">Aminopeptidase</keyword>
<evidence type="ECO:0000313" key="9">
    <source>
        <dbReference type="EMBL" id="SDW93349.1"/>
    </source>
</evidence>
<protein>
    <recommendedName>
        <fullName evidence="6 7">Methionine aminopeptidase</fullName>
        <shortName evidence="6">MAP</shortName>
        <shortName evidence="6">MetAP</shortName>
        <ecNumber evidence="6 7">3.4.11.18</ecNumber>
    </recommendedName>
    <alternativeName>
        <fullName evidence="6">Peptidase M</fullName>
    </alternativeName>
</protein>
<evidence type="ECO:0000313" key="10">
    <source>
        <dbReference type="Proteomes" id="UP000199529"/>
    </source>
</evidence>
<feature type="binding site" evidence="6">
    <location>
        <position position="100"/>
    </location>
    <ligand>
        <name>a divalent metal cation</name>
        <dbReference type="ChEBI" id="CHEBI:60240"/>
        <label>1</label>
    </ligand>
</feature>